<dbReference type="Proteomes" id="UP001419268">
    <property type="component" value="Unassembled WGS sequence"/>
</dbReference>
<gene>
    <name evidence="1" type="ORF">Scep_023682</name>
</gene>
<name>A0AAP0EY23_9MAGN</name>
<evidence type="ECO:0000313" key="2">
    <source>
        <dbReference type="Proteomes" id="UP001419268"/>
    </source>
</evidence>
<organism evidence="1 2">
    <name type="scientific">Stephania cephalantha</name>
    <dbReference type="NCBI Taxonomy" id="152367"/>
    <lineage>
        <taxon>Eukaryota</taxon>
        <taxon>Viridiplantae</taxon>
        <taxon>Streptophyta</taxon>
        <taxon>Embryophyta</taxon>
        <taxon>Tracheophyta</taxon>
        <taxon>Spermatophyta</taxon>
        <taxon>Magnoliopsida</taxon>
        <taxon>Ranunculales</taxon>
        <taxon>Menispermaceae</taxon>
        <taxon>Menispermoideae</taxon>
        <taxon>Cissampelideae</taxon>
        <taxon>Stephania</taxon>
    </lineage>
</organism>
<reference evidence="1 2" key="1">
    <citation type="submission" date="2024-01" db="EMBL/GenBank/DDBJ databases">
        <title>Genome assemblies of Stephania.</title>
        <authorList>
            <person name="Yang L."/>
        </authorList>
    </citation>
    <scope>NUCLEOTIDE SEQUENCE [LARGE SCALE GENOMIC DNA]</scope>
    <source>
        <strain evidence="1">JXDWG</strain>
        <tissue evidence="1">Leaf</tissue>
    </source>
</reference>
<accession>A0AAP0EY23</accession>
<keyword evidence="2" id="KW-1185">Reference proteome</keyword>
<dbReference type="EMBL" id="JBBNAG010000010">
    <property type="protein sequence ID" value="KAK9100252.1"/>
    <property type="molecule type" value="Genomic_DNA"/>
</dbReference>
<evidence type="ECO:0000313" key="1">
    <source>
        <dbReference type="EMBL" id="KAK9100252.1"/>
    </source>
</evidence>
<dbReference type="AlphaFoldDB" id="A0AAP0EY23"/>
<protein>
    <submittedName>
        <fullName evidence="1">Uncharacterized protein</fullName>
    </submittedName>
</protein>
<proteinExistence type="predicted"/>
<comment type="caution">
    <text evidence="1">The sequence shown here is derived from an EMBL/GenBank/DDBJ whole genome shotgun (WGS) entry which is preliminary data.</text>
</comment>
<sequence>MLSARSRGSRASYAWEVAHNYLHWFIKISHPLVENPEGNTADHVDDDDDLLDRVRRAVASYTSGKHCRQVNLT</sequence>